<dbReference type="EMBL" id="JABCJE010000001">
    <property type="protein sequence ID" value="NVO22349.1"/>
    <property type="molecule type" value="Genomic_DNA"/>
</dbReference>
<organism evidence="3 4">
    <name type="scientific">Donghicola mangrovi</name>
    <dbReference type="NCBI Taxonomy" id="2729614"/>
    <lineage>
        <taxon>Bacteria</taxon>
        <taxon>Pseudomonadati</taxon>
        <taxon>Pseudomonadota</taxon>
        <taxon>Alphaproteobacteria</taxon>
        <taxon>Rhodobacterales</taxon>
        <taxon>Roseobacteraceae</taxon>
        <taxon>Donghicola</taxon>
    </lineage>
</organism>
<dbReference type="PRINTS" id="PR00412">
    <property type="entry name" value="EPOXHYDRLASE"/>
</dbReference>
<keyword evidence="1 3" id="KW-0378">Hydrolase</keyword>
<accession>A0A850Q7L9</accession>
<evidence type="ECO:0000313" key="3">
    <source>
        <dbReference type="EMBL" id="NVO22349.1"/>
    </source>
</evidence>
<evidence type="ECO:0000313" key="4">
    <source>
        <dbReference type="Proteomes" id="UP000592216"/>
    </source>
</evidence>
<feature type="domain" description="AB hydrolase-1" evidence="2">
    <location>
        <begin position="24"/>
        <end position="259"/>
    </location>
</feature>
<dbReference type="Pfam" id="PF12697">
    <property type="entry name" value="Abhydrolase_6"/>
    <property type="match status" value="1"/>
</dbReference>
<comment type="caution">
    <text evidence="3">The sequence shown here is derived from an EMBL/GenBank/DDBJ whole genome shotgun (WGS) entry which is preliminary data.</text>
</comment>
<evidence type="ECO:0000259" key="2">
    <source>
        <dbReference type="Pfam" id="PF12697"/>
    </source>
</evidence>
<dbReference type="InterPro" id="IPR000073">
    <property type="entry name" value="AB_hydrolase_1"/>
</dbReference>
<sequence length="269" mass="30122">MQTIRADTFVFTPFFRDTGAGRPVILLHGWTMDGSVFDDQADRLGQRFRCVVPDLPGHGKSRHITANIPRSAEALRDLIEAQKLNGAILVGWSMGALIAWRYLSRYGQDRISGLVTVDMSPKIANSPDWTFGLLRQTRRDAADPAHASDWDTRAAAIARGMFSEESPDQSMSQQAARALINAQNPGMMQAMWGSMMKTDERATIPQLRLPWLICYGMHSRIYPREVRRWMLDRAPQARALGFSDSGHSPHLEEPAAFAHALTRFAESVD</sequence>
<dbReference type="PRINTS" id="PR00111">
    <property type="entry name" value="ABHYDROLASE"/>
</dbReference>
<dbReference type="PANTHER" id="PTHR43798:SF31">
    <property type="entry name" value="AB HYDROLASE SUPERFAMILY PROTEIN YCLE"/>
    <property type="match status" value="1"/>
</dbReference>
<dbReference type="GO" id="GO:0016020">
    <property type="term" value="C:membrane"/>
    <property type="evidence" value="ECO:0007669"/>
    <property type="project" value="TreeGrafter"/>
</dbReference>
<dbReference type="Gene3D" id="3.40.50.1820">
    <property type="entry name" value="alpha/beta hydrolase"/>
    <property type="match status" value="1"/>
</dbReference>
<dbReference type="RefSeq" id="WP_177156625.1">
    <property type="nucleotide sequence ID" value="NZ_JABCJE010000001.1"/>
</dbReference>
<dbReference type="GO" id="GO:0016787">
    <property type="term" value="F:hydrolase activity"/>
    <property type="evidence" value="ECO:0007669"/>
    <property type="project" value="UniProtKB-KW"/>
</dbReference>
<name>A0A850Q7L9_9RHOB</name>
<evidence type="ECO:0000256" key="1">
    <source>
        <dbReference type="ARBA" id="ARBA00022801"/>
    </source>
</evidence>
<dbReference type="AlphaFoldDB" id="A0A850Q7L9"/>
<dbReference type="SUPFAM" id="SSF53474">
    <property type="entry name" value="alpha/beta-Hydrolases"/>
    <property type="match status" value="1"/>
</dbReference>
<gene>
    <name evidence="3" type="ORF">HJ536_03185</name>
</gene>
<proteinExistence type="predicted"/>
<dbReference type="InterPro" id="IPR029058">
    <property type="entry name" value="AB_hydrolase_fold"/>
</dbReference>
<dbReference type="InterPro" id="IPR000639">
    <property type="entry name" value="Epox_hydrolase-like"/>
</dbReference>
<reference evidence="3 4" key="1">
    <citation type="submission" date="2020-04" db="EMBL/GenBank/DDBJ databases">
        <title>Donghicola sp., a member of the Rhodobacteraceae family isolated from mangrove forest in Thailand.</title>
        <authorList>
            <person name="Charoenyingcharoen P."/>
            <person name="Yukphan P."/>
        </authorList>
    </citation>
    <scope>NUCLEOTIDE SEQUENCE [LARGE SCALE GENOMIC DNA]</scope>
    <source>
        <strain evidence="3 4">B5-SW-15</strain>
    </source>
</reference>
<dbReference type="Proteomes" id="UP000592216">
    <property type="component" value="Unassembled WGS sequence"/>
</dbReference>
<dbReference type="PANTHER" id="PTHR43798">
    <property type="entry name" value="MONOACYLGLYCEROL LIPASE"/>
    <property type="match status" value="1"/>
</dbReference>
<dbReference type="InterPro" id="IPR050266">
    <property type="entry name" value="AB_hydrolase_sf"/>
</dbReference>
<protein>
    <submittedName>
        <fullName evidence="3">Alpha/beta hydrolase</fullName>
    </submittedName>
</protein>